<feature type="transmembrane region" description="Helical" evidence="1">
    <location>
        <begin position="238"/>
        <end position="260"/>
    </location>
</feature>
<keyword evidence="1" id="KW-0812">Transmembrane</keyword>
<keyword evidence="1" id="KW-1133">Transmembrane helix</keyword>
<organism evidence="2 3">
    <name type="scientific">Tatumella punctata</name>
    <dbReference type="NCBI Taxonomy" id="399969"/>
    <lineage>
        <taxon>Bacteria</taxon>
        <taxon>Pseudomonadati</taxon>
        <taxon>Pseudomonadota</taxon>
        <taxon>Gammaproteobacteria</taxon>
        <taxon>Enterobacterales</taxon>
        <taxon>Erwiniaceae</taxon>
        <taxon>Tatumella</taxon>
    </lineage>
</organism>
<feature type="transmembrane region" description="Helical" evidence="1">
    <location>
        <begin position="155"/>
        <end position="172"/>
    </location>
</feature>
<accession>A0ABW1VL76</accession>
<proteinExistence type="predicted"/>
<feature type="transmembrane region" description="Helical" evidence="1">
    <location>
        <begin position="333"/>
        <end position="351"/>
    </location>
</feature>
<feature type="transmembrane region" description="Helical" evidence="1">
    <location>
        <begin position="184"/>
        <end position="206"/>
    </location>
</feature>
<protein>
    <submittedName>
        <fullName evidence="2">AbrB family transcriptional regulator</fullName>
    </submittedName>
</protein>
<dbReference type="PIRSF" id="PIRSF038991">
    <property type="entry name" value="Protein_AbrB"/>
    <property type="match status" value="1"/>
</dbReference>
<dbReference type="PANTHER" id="PTHR38457:SF1">
    <property type="entry name" value="REGULATOR ABRB-RELATED"/>
    <property type="match status" value="1"/>
</dbReference>
<dbReference type="RefSeq" id="WP_343877380.1">
    <property type="nucleotide sequence ID" value="NZ_BAAAFW010000059.1"/>
</dbReference>
<feature type="transmembrane region" description="Helical" evidence="1">
    <location>
        <begin position="14"/>
        <end position="31"/>
    </location>
</feature>
<feature type="transmembrane region" description="Helical" evidence="1">
    <location>
        <begin position="92"/>
        <end position="112"/>
    </location>
</feature>
<dbReference type="InterPro" id="IPR007820">
    <property type="entry name" value="AbrB_fam"/>
</dbReference>
<dbReference type="EMBL" id="JBHSUC010000001">
    <property type="protein sequence ID" value="MFC6360819.1"/>
    <property type="molecule type" value="Genomic_DNA"/>
</dbReference>
<dbReference type="InterPro" id="IPR017516">
    <property type="entry name" value="AbrB_dup"/>
</dbReference>
<sequence length="354" mass="37828">MPTIFPRPGRPGRIRRPVLLMIISGLAAIFLEYLHIPAALLLGPMFAAIIFSASGYPVTLWRPCQQLAQAVVGMMIARAMPASVFQEMQHNWPLFVLSVVSVLTASTLLGWLMAKLKVLPGSTALWGSSPGAATAMTLMAGSFGADTRLVAFMQYLRVLMVALLATLVSYYFSSDSGQPPPAVIFFPPLHLSGFLLTLTVIVASTLMAARVKLPAGPMLISLVTGCLLQNLAGLRIELPVWLLAIAYGVVGWSIGLRFTAGILRYALHALPGILLSVITLLSICCGFAWMLVHFAGIDPLTAYLATSPGGADSVAIIAASGHVNQPFVMSMQTGRFIVVLITGPALSRLMVRWL</sequence>
<keyword evidence="3" id="KW-1185">Reference proteome</keyword>
<name>A0ABW1VL76_9GAMM</name>
<dbReference type="Proteomes" id="UP001596215">
    <property type="component" value="Unassembled WGS sequence"/>
</dbReference>
<feature type="transmembrane region" description="Helical" evidence="1">
    <location>
        <begin position="124"/>
        <end position="143"/>
    </location>
</feature>
<dbReference type="NCBIfam" id="TIGR03082">
    <property type="entry name" value="Gneg_AbrB_dup"/>
    <property type="match status" value="2"/>
</dbReference>
<comment type="caution">
    <text evidence="2">The sequence shown here is derived from an EMBL/GenBank/DDBJ whole genome shotgun (WGS) entry which is preliminary data.</text>
</comment>
<keyword evidence="1" id="KW-0472">Membrane</keyword>
<dbReference type="Pfam" id="PF05145">
    <property type="entry name" value="AbrB"/>
    <property type="match status" value="1"/>
</dbReference>
<dbReference type="PANTHER" id="PTHR38457">
    <property type="entry name" value="REGULATOR ABRB-RELATED"/>
    <property type="match status" value="1"/>
</dbReference>
<reference evidence="3" key="1">
    <citation type="journal article" date="2019" name="Int. J. Syst. Evol. Microbiol.">
        <title>The Global Catalogue of Microorganisms (GCM) 10K type strain sequencing project: providing services to taxonomists for standard genome sequencing and annotation.</title>
        <authorList>
            <consortium name="The Broad Institute Genomics Platform"/>
            <consortium name="The Broad Institute Genome Sequencing Center for Infectious Disease"/>
            <person name="Wu L."/>
            <person name="Ma J."/>
        </authorList>
    </citation>
    <scope>NUCLEOTIDE SEQUENCE [LARGE SCALE GENOMIC DNA]</scope>
    <source>
        <strain evidence="3">CGMCC 4.1530</strain>
    </source>
</reference>
<feature type="transmembrane region" description="Helical" evidence="1">
    <location>
        <begin position="38"/>
        <end position="61"/>
    </location>
</feature>
<evidence type="ECO:0000313" key="3">
    <source>
        <dbReference type="Proteomes" id="UP001596215"/>
    </source>
</evidence>
<evidence type="ECO:0000256" key="1">
    <source>
        <dbReference type="SAM" id="Phobius"/>
    </source>
</evidence>
<evidence type="ECO:0000313" key="2">
    <source>
        <dbReference type="EMBL" id="MFC6360819.1"/>
    </source>
</evidence>
<gene>
    <name evidence="2" type="ORF">ACFP73_01675</name>
</gene>
<feature type="transmembrane region" description="Helical" evidence="1">
    <location>
        <begin position="272"/>
        <end position="292"/>
    </location>
</feature>
<feature type="transmembrane region" description="Helical" evidence="1">
    <location>
        <begin position="213"/>
        <end position="232"/>
    </location>
</feature>